<reference evidence="1 2" key="1">
    <citation type="submission" date="2024-09" db="EMBL/GenBank/DDBJ databases">
        <authorList>
            <person name="Sun Q."/>
            <person name="Mori K."/>
        </authorList>
    </citation>
    <scope>NUCLEOTIDE SEQUENCE [LARGE SCALE GENOMIC DNA]</scope>
    <source>
        <strain evidence="1 2">JCM 3028</strain>
    </source>
</reference>
<dbReference type="EMBL" id="JBHMBS010000008">
    <property type="protein sequence ID" value="MFB9677655.1"/>
    <property type="molecule type" value="Genomic_DNA"/>
</dbReference>
<accession>A0ABV5TGV6</accession>
<evidence type="ECO:0008006" key="3">
    <source>
        <dbReference type="Google" id="ProtNLM"/>
    </source>
</evidence>
<organism evidence="1 2">
    <name type="scientific">Streptosporangium vulgare</name>
    <dbReference type="NCBI Taxonomy" id="46190"/>
    <lineage>
        <taxon>Bacteria</taxon>
        <taxon>Bacillati</taxon>
        <taxon>Actinomycetota</taxon>
        <taxon>Actinomycetes</taxon>
        <taxon>Streptosporangiales</taxon>
        <taxon>Streptosporangiaceae</taxon>
        <taxon>Streptosporangium</taxon>
    </lineage>
</organism>
<evidence type="ECO:0000313" key="1">
    <source>
        <dbReference type="EMBL" id="MFB9677655.1"/>
    </source>
</evidence>
<evidence type="ECO:0000313" key="2">
    <source>
        <dbReference type="Proteomes" id="UP001589610"/>
    </source>
</evidence>
<dbReference type="RefSeq" id="WP_344743530.1">
    <property type="nucleotide sequence ID" value="NZ_BAAAWW010000026.1"/>
</dbReference>
<name>A0ABV5TGV6_9ACTN</name>
<keyword evidence="2" id="KW-1185">Reference proteome</keyword>
<proteinExistence type="predicted"/>
<protein>
    <recommendedName>
        <fullName evidence="3">RanBP2-type domain-containing protein</fullName>
    </recommendedName>
</protein>
<comment type="caution">
    <text evidence="1">The sequence shown here is derived from an EMBL/GenBank/DDBJ whole genome shotgun (WGS) entry which is preliminary data.</text>
</comment>
<gene>
    <name evidence="1" type="ORF">ACFFRH_19415</name>
</gene>
<sequence>MPPDTPPTAQHDGEQEPPALIAPKRWRCCDCGATGLDSHGITCKSCDGLGFC</sequence>
<dbReference type="Proteomes" id="UP001589610">
    <property type="component" value="Unassembled WGS sequence"/>
</dbReference>